<gene>
    <name evidence="2" type="ORF">DSCO28_30200</name>
</gene>
<organism evidence="2 3">
    <name type="scientific">Desulfosarcina ovata subsp. sediminis</name>
    <dbReference type="NCBI Taxonomy" id="885957"/>
    <lineage>
        <taxon>Bacteria</taxon>
        <taxon>Pseudomonadati</taxon>
        <taxon>Thermodesulfobacteriota</taxon>
        <taxon>Desulfobacteria</taxon>
        <taxon>Desulfobacterales</taxon>
        <taxon>Desulfosarcinaceae</taxon>
        <taxon>Desulfosarcina</taxon>
    </lineage>
</organism>
<dbReference type="KEGG" id="dov:DSCO28_30200"/>
<name>A0A5K7ZLV5_9BACT</name>
<evidence type="ECO:0000313" key="3">
    <source>
        <dbReference type="Proteomes" id="UP000425960"/>
    </source>
</evidence>
<dbReference type="InterPro" id="IPR046454">
    <property type="entry name" value="GpA_endonuclease"/>
</dbReference>
<reference evidence="2 3" key="1">
    <citation type="submission" date="2019-11" db="EMBL/GenBank/DDBJ databases">
        <title>Comparative genomics of hydrocarbon-degrading Desulfosarcina strains.</title>
        <authorList>
            <person name="Watanabe M."/>
            <person name="Kojima H."/>
            <person name="Fukui M."/>
        </authorList>
    </citation>
    <scope>NUCLEOTIDE SEQUENCE [LARGE SCALE GENOMIC DNA]</scope>
    <source>
        <strain evidence="2 3">28bB2T</strain>
    </source>
</reference>
<feature type="domain" description="Terminase large subunit GpA endonuclease" evidence="1">
    <location>
        <begin position="1"/>
        <end position="81"/>
    </location>
</feature>
<dbReference type="Pfam" id="PF20454">
    <property type="entry name" value="GpA_nuclease"/>
    <property type="match status" value="1"/>
</dbReference>
<accession>A0A5K7ZLV5</accession>
<dbReference type="EMBL" id="AP021876">
    <property type="protein sequence ID" value="BBO82454.1"/>
    <property type="molecule type" value="Genomic_DNA"/>
</dbReference>
<dbReference type="GO" id="GO:0004519">
    <property type="term" value="F:endonuclease activity"/>
    <property type="evidence" value="ECO:0007669"/>
    <property type="project" value="InterPro"/>
</dbReference>
<dbReference type="AlphaFoldDB" id="A0A5K7ZLV5"/>
<proteinExistence type="predicted"/>
<sequence>MGSNTAKSTIYSRLQQSEGPGTYHWPIGLDDDYFQQLTAEKQIAKYHKGFPVLEWVKVGQRNEALDCEVYCYAAAIRAGLGRLNFKTVENEIDQRLVLQEDGRYPTEQPK</sequence>
<protein>
    <recommendedName>
        <fullName evidence="1">Terminase large subunit GpA endonuclease domain-containing protein</fullName>
    </recommendedName>
</protein>
<evidence type="ECO:0000259" key="1">
    <source>
        <dbReference type="Pfam" id="PF20454"/>
    </source>
</evidence>
<dbReference type="Proteomes" id="UP000425960">
    <property type="component" value="Chromosome"/>
</dbReference>
<evidence type="ECO:0000313" key="2">
    <source>
        <dbReference type="EMBL" id="BBO82454.1"/>
    </source>
</evidence>